<dbReference type="RefSeq" id="WP_136370687.1">
    <property type="nucleotide sequence ID" value="NZ_SSOB01000017.1"/>
</dbReference>
<reference evidence="2 3" key="1">
    <citation type="submission" date="2019-04" db="EMBL/GenBank/DDBJ databases">
        <title>Cohnella sp. nov. isolated from preserved vegetables.</title>
        <authorList>
            <person name="Lin S.-Y."/>
            <person name="Hung M.-H."/>
            <person name="Young C.-C."/>
        </authorList>
    </citation>
    <scope>NUCLEOTIDE SEQUENCE [LARGE SCALE GENOMIC DNA]</scope>
    <source>
        <strain evidence="2 3">CC-MHH1044</strain>
    </source>
</reference>
<evidence type="ECO:0000313" key="2">
    <source>
        <dbReference type="EMBL" id="THF78076.1"/>
    </source>
</evidence>
<evidence type="ECO:0000256" key="1">
    <source>
        <dbReference type="SAM" id="SignalP"/>
    </source>
</evidence>
<evidence type="ECO:0008006" key="4">
    <source>
        <dbReference type="Google" id="ProtNLM"/>
    </source>
</evidence>
<feature type="signal peptide" evidence="1">
    <location>
        <begin position="1"/>
        <end position="28"/>
    </location>
</feature>
<organism evidence="2 3">
    <name type="scientific">Cohnella fermenti</name>
    <dbReference type="NCBI Taxonomy" id="2565925"/>
    <lineage>
        <taxon>Bacteria</taxon>
        <taxon>Bacillati</taxon>
        <taxon>Bacillota</taxon>
        <taxon>Bacilli</taxon>
        <taxon>Bacillales</taxon>
        <taxon>Paenibacillaceae</taxon>
        <taxon>Cohnella</taxon>
    </lineage>
</organism>
<dbReference type="OrthoDB" id="2678828at2"/>
<feature type="chain" id="PRO_5038437789" description="SHOCT domain-containing protein" evidence="1">
    <location>
        <begin position="29"/>
        <end position="136"/>
    </location>
</feature>
<name>A0A4S4BSP3_9BACL</name>
<keyword evidence="1" id="KW-0732">Signal</keyword>
<sequence>MKKFATQRWVAACTIALMLAMSSGMATASAQTGTQTSITRSPVSPSSDGDLFLLSLGAKDDDEVRDALQEGSSLADIAASAGADVRPIIELQIRQLTEQLEQRLASGSITSDQFQAYRDEIPSLIEASAYESYTDE</sequence>
<evidence type="ECO:0000313" key="3">
    <source>
        <dbReference type="Proteomes" id="UP000310636"/>
    </source>
</evidence>
<dbReference type="EMBL" id="SSOB01000017">
    <property type="protein sequence ID" value="THF78076.1"/>
    <property type="molecule type" value="Genomic_DNA"/>
</dbReference>
<accession>A0A4S4BSP3</accession>
<proteinExistence type="predicted"/>
<comment type="caution">
    <text evidence="2">The sequence shown here is derived from an EMBL/GenBank/DDBJ whole genome shotgun (WGS) entry which is preliminary data.</text>
</comment>
<dbReference type="AlphaFoldDB" id="A0A4S4BSP3"/>
<dbReference type="Proteomes" id="UP000310636">
    <property type="component" value="Unassembled WGS sequence"/>
</dbReference>
<protein>
    <recommendedName>
        <fullName evidence="4">SHOCT domain-containing protein</fullName>
    </recommendedName>
</protein>
<gene>
    <name evidence="2" type="ORF">E6C55_15390</name>
</gene>
<keyword evidence="3" id="KW-1185">Reference proteome</keyword>